<evidence type="ECO:0000256" key="1">
    <source>
        <dbReference type="SAM" id="MobiDB-lite"/>
    </source>
</evidence>
<sequence length="1209" mass="134359">MTSVMPMPTELSELPAKTLDNVKSPVDPEELQRAVRRVGSALRAVLGLADISSGCRAAVERMEDLGEALELHFVEEIQSTGVLAHCAAMEDESLQHMAIGQLVELRDAVAACATVTMNSIPVAELMALWSVVHESVSDVLTEEAVALAGKLKDFPQLLEAVEDVGAEAMAIGKVLTAALDSSAVLASSASDELREAIQNLAEAGKPVAEHLAAELRSQLPAIRDALSAQEWTELRSRCSQSITTEWRALGEAAEKVASRTADAVELVKLTTSDVFNSPFAKVIAAQGLIGLDGVLGQSRDAVDATLDALRDGGIGAVGAIASCLARSGLPPLLRVEIARDFFQTAGLFFSGLYGAAVEFLERQNVANGIRRLISGLRSAYDVMAVNVLALVKAGSQNRALLIDIALGALLAAIGVIYASFLWFAFFGRRLHRRSDEVRQGHEATTWAALATKQKMRVKLFTLVITACLTIYLPLTRLCLDVLMTASTRTSDTDDGSRAISASDLVVTRFKDDKAWPAIVVAAIVLLATFTLPLPWLLINVISENRPTGSLENPLVTYDLDGEEVPFDDKVYARLVARDPSQLRCPYRSLYAGFEQRWRYYKIFQLLVKLALVLVVVVAASADARIRGVLTCVIYAGVVALSSYGTPFSDPLNNVMEISGKITAFATCISGALAAFVDIQHSRSQVLETVAAVVSVLHIVNLFVMASVLLLGMRGTRLFLKNMLGWLTFSDTSRGLADAPAKHVLPGWSIDKEVKHRVWQAFWRSVMLDLSQNDKGYADELTVAHRLDELEQAVVASGVRRVRSHWRGEDNPYTAKLRQAICATLEGVDVYWNDAGGARDGHLDSKSCFGKMYVRPYPFHCIMVYDDSKDEAIVRDDDDSCSRQPKLAKLLFLNFTPQMVAKRALRQKLRVLSTSATSVHFPFSREEKATVEDGTVTKTDSEGNTRTETRYSTVSFTCYYTRGVIHVATKGDATKRIMAEGFDVSMTYRDGYGDAVAPHTRKVHHLENRVAEMGPDHIGLTPMMEESEQLRAIFEQTRQVWEIGVQGLQTHYQDYRRSLAHKHSTANATLSDAFWYFVYNDPNLSRDDLEKHLRNREGNSRLYSLAETHRDALDSLYLRMRYIQSHPAIAFWFVFWDDIYARNGEMKRLRKFTKDFDPREPTAICYNVMQRHALENWLKERRLFGTRYFFHPRLLDLLYKEMDKRLKKSM</sequence>
<evidence type="ECO:0000256" key="2">
    <source>
        <dbReference type="SAM" id="Phobius"/>
    </source>
</evidence>
<feature type="transmembrane region" description="Helical" evidence="2">
    <location>
        <begin position="514"/>
        <end position="538"/>
    </location>
</feature>
<keyword evidence="2" id="KW-1133">Transmembrane helix</keyword>
<proteinExistence type="predicted"/>
<evidence type="ECO:0000313" key="4">
    <source>
        <dbReference type="Proteomes" id="UP000693981"/>
    </source>
</evidence>
<organism evidence="3 4">
    <name type="scientific">Phytophthora boehmeriae</name>
    <dbReference type="NCBI Taxonomy" id="109152"/>
    <lineage>
        <taxon>Eukaryota</taxon>
        <taxon>Sar</taxon>
        <taxon>Stramenopiles</taxon>
        <taxon>Oomycota</taxon>
        <taxon>Peronosporomycetes</taxon>
        <taxon>Peronosporales</taxon>
        <taxon>Peronosporaceae</taxon>
        <taxon>Phytophthora</taxon>
    </lineage>
</organism>
<feature type="transmembrane region" description="Helical" evidence="2">
    <location>
        <begin position="627"/>
        <end position="645"/>
    </location>
</feature>
<comment type="caution">
    <text evidence="3">The sequence shown here is derived from an EMBL/GenBank/DDBJ whole genome shotgun (WGS) entry which is preliminary data.</text>
</comment>
<keyword evidence="2" id="KW-0812">Transmembrane</keyword>
<feature type="transmembrane region" description="Helical" evidence="2">
    <location>
        <begin position="602"/>
        <end position="621"/>
    </location>
</feature>
<dbReference type="EMBL" id="JAGDFL010000132">
    <property type="protein sequence ID" value="KAG7396937.1"/>
    <property type="molecule type" value="Genomic_DNA"/>
</dbReference>
<feature type="region of interest" description="Disordered" evidence="1">
    <location>
        <begin position="1"/>
        <end position="23"/>
    </location>
</feature>
<evidence type="ECO:0000313" key="3">
    <source>
        <dbReference type="EMBL" id="KAG7396937.1"/>
    </source>
</evidence>
<dbReference type="Proteomes" id="UP000693981">
    <property type="component" value="Unassembled WGS sequence"/>
</dbReference>
<protein>
    <submittedName>
        <fullName evidence="3">Uncharacterized protein</fullName>
    </submittedName>
</protein>
<gene>
    <name evidence="3" type="ORF">PHYBOEH_001504</name>
</gene>
<dbReference type="AlphaFoldDB" id="A0A8T1WSY6"/>
<feature type="transmembrane region" description="Helical" evidence="2">
    <location>
        <begin position="688"/>
        <end position="712"/>
    </location>
</feature>
<feature type="transmembrane region" description="Helical" evidence="2">
    <location>
        <begin position="657"/>
        <end position="676"/>
    </location>
</feature>
<feature type="transmembrane region" description="Helical" evidence="2">
    <location>
        <begin position="399"/>
        <end position="425"/>
    </location>
</feature>
<reference evidence="3" key="1">
    <citation type="submission" date="2021-02" db="EMBL/GenBank/DDBJ databases">
        <authorList>
            <person name="Palmer J.M."/>
        </authorList>
    </citation>
    <scope>NUCLEOTIDE SEQUENCE</scope>
    <source>
        <strain evidence="3">SCRP23</strain>
    </source>
</reference>
<keyword evidence="4" id="KW-1185">Reference proteome</keyword>
<name>A0A8T1WSY6_9STRA</name>
<keyword evidence="2" id="KW-0472">Membrane</keyword>
<dbReference type="OrthoDB" id="10261361at2759"/>
<accession>A0A8T1WSY6</accession>